<proteinExistence type="inferred from homology"/>
<dbReference type="EMBL" id="MCGO01000026">
    <property type="protein sequence ID" value="ORY43072.1"/>
    <property type="molecule type" value="Genomic_DNA"/>
</dbReference>
<gene>
    <name evidence="4" type="ORF">BCR33DRAFT_717802</name>
</gene>
<dbReference type="Proteomes" id="UP000193642">
    <property type="component" value="Unassembled WGS sequence"/>
</dbReference>
<dbReference type="PANTHER" id="PTHR11001:SF2">
    <property type="entry name" value="MITOCHONDRIAL FISSION PROCESS PROTEIN 1"/>
    <property type="match status" value="1"/>
</dbReference>
<dbReference type="GO" id="GO:0000266">
    <property type="term" value="P:mitochondrial fission"/>
    <property type="evidence" value="ECO:0007669"/>
    <property type="project" value="TreeGrafter"/>
</dbReference>
<keyword evidence="5" id="KW-1185">Reference proteome</keyword>
<dbReference type="AlphaFoldDB" id="A0A1Y2C7R4"/>
<comment type="caution">
    <text evidence="4">The sequence shown here is derived from an EMBL/GenBank/DDBJ whole genome shotgun (WGS) entry which is preliminary data.</text>
</comment>
<organism evidence="4 5">
    <name type="scientific">Rhizoclosmatium globosum</name>
    <dbReference type="NCBI Taxonomy" id="329046"/>
    <lineage>
        <taxon>Eukaryota</taxon>
        <taxon>Fungi</taxon>
        <taxon>Fungi incertae sedis</taxon>
        <taxon>Chytridiomycota</taxon>
        <taxon>Chytridiomycota incertae sedis</taxon>
        <taxon>Chytridiomycetes</taxon>
        <taxon>Chytridiales</taxon>
        <taxon>Chytriomycetaceae</taxon>
        <taxon>Rhizoclosmatium</taxon>
    </lineage>
</organism>
<comment type="similarity">
    <text evidence="1">Belongs to the MTFP1 family.</text>
</comment>
<evidence type="ECO:0000313" key="5">
    <source>
        <dbReference type="Proteomes" id="UP000193642"/>
    </source>
</evidence>
<reference evidence="4 5" key="1">
    <citation type="submission" date="2016-07" db="EMBL/GenBank/DDBJ databases">
        <title>Pervasive Adenine N6-methylation of Active Genes in Fungi.</title>
        <authorList>
            <consortium name="DOE Joint Genome Institute"/>
            <person name="Mondo S.J."/>
            <person name="Dannebaum R.O."/>
            <person name="Kuo R.C."/>
            <person name="Labutti K."/>
            <person name="Haridas S."/>
            <person name="Kuo A."/>
            <person name="Salamov A."/>
            <person name="Ahrendt S.R."/>
            <person name="Lipzen A."/>
            <person name="Sullivan W."/>
            <person name="Andreopoulos W.B."/>
            <person name="Clum A."/>
            <person name="Lindquist E."/>
            <person name="Daum C."/>
            <person name="Ramamoorthy G.K."/>
            <person name="Gryganskyi A."/>
            <person name="Culley D."/>
            <person name="Magnuson J.K."/>
            <person name="James T.Y."/>
            <person name="O'Malley M.A."/>
            <person name="Stajich J.E."/>
            <person name="Spatafora J.W."/>
            <person name="Visel A."/>
            <person name="Grigoriev I.V."/>
        </authorList>
    </citation>
    <scope>NUCLEOTIDE SEQUENCE [LARGE SCALE GENOMIC DNA]</scope>
    <source>
        <strain evidence="4 5">JEL800</strain>
    </source>
</reference>
<evidence type="ECO:0000256" key="3">
    <source>
        <dbReference type="ARBA" id="ARBA00029631"/>
    </source>
</evidence>
<evidence type="ECO:0000313" key="4">
    <source>
        <dbReference type="EMBL" id="ORY43072.1"/>
    </source>
</evidence>
<name>A0A1Y2C7R4_9FUNG</name>
<evidence type="ECO:0000256" key="2">
    <source>
        <dbReference type="ARBA" id="ARBA00017835"/>
    </source>
</evidence>
<dbReference type="PANTHER" id="PTHR11001">
    <property type="entry name" value="MITOCHONDRIAL FISSION PROCESS PROTEIN 1"/>
    <property type="match status" value="1"/>
</dbReference>
<protein>
    <recommendedName>
        <fullName evidence="2">Mitochondrial fission process protein 1</fullName>
    </recommendedName>
    <alternativeName>
        <fullName evidence="3">Mitochondrial 18 kDa protein</fullName>
    </alternativeName>
</protein>
<sequence>MFSFAGLFCTKAKQESATFMIASPAPSTPAKKEGEDKDDTLSEIIEDLDTVDGPLRYLGLLGRVRNVVIAQSRLLAYTSEVGEAFRPIASPMFVTAAYGVSWAYVLGDVGFETYKMKMKGAPDVDLARTALERGIFQSLASMMFPAYTVHWVVHQSSHFFKNAKPGMIKRFGPSAIGLATIPFLPIIFDKPVEHTIEFAFNTIWPLTPAGKKAQEEIHGNHGGFHAKKD</sequence>
<evidence type="ECO:0000256" key="1">
    <source>
        <dbReference type="ARBA" id="ARBA00009224"/>
    </source>
</evidence>
<dbReference type="OrthoDB" id="424969at2759"/>
<accession>A0A1Y2C7R4</accession>
<dbReference type="InterPro" id="IPR019560">
    <property type="entry name" value="Mitochondrial_18_kDa_protein"/>
</dbReference>
<dbReference type="Pfam" id="PF10558">
    <property type="entry name" value="MTP18"/>
    <property type="match status" value="2"/>
</dbReference>
<dbReference type="GO" id="GO:0005739">
    <property type="term" value="C:mitochondrion"/>
    <property type="evidence" value="ECO:0007669"/>
    <property type="project" value="TreeGrafter"/>
</dbReference>